<name>A0ABU4FUX9_9BACL</name>
<feature type="domain" description="HAMP" evidence="16">
    <location>
        <begin position="175"/>
        <end position="229"/>
    </location>
</feature>
<dbReference type="SUPFAM" id="SSF47384">
    <property type="entry name" value="Homodimeric domain of signal transducing histidine kinase"/>
    <property type="match status" value="1"/>
</dbReference>
<dbReference type="Pfam" id="PF00672">
    <property type="entry name" value="HAMP"/>
    <property type="match status" value="1"/>
</dbReference>
<evidence type="ECO:0000256" key="5">
    <source>
        <dbReference type="ARBA" id="ARBA00022553"/>
    </source>
</evidence>
<dbReference type="InterPro" id="IPR036097">
    <property type="entry name" value="HisK_dim/P_sf"/>
</dbReference>
<dbReference type="PRINTS" id="PR00344">
    <property type="entry name" value="BCTRLSENSOR"/>
</dbReference>
<evidence type="ECO:0000256" key="7">
    <source>
        <dbReference type="ARBA" id="ARBA00022692"/>
    </source>
</evidence>
<dbReference type="SUPFAM" id="SSF55874">
    <property type="entry name" value="ATPase domain of HSP90 chaperone/DNA topoisomerase II/histidine kinase"/>
    <property type="match status" value="1"/>
</dbReference>
<dbReference type="Proteomes" id="UP001280629">
    <property type="component" value="Unassembled WGS sequence"/>
</dbReference>
<dbReference type="EMBL" id="JAUBDH010000001">
    <property type="protein sequence ID" value="MDW0108513.1"/>
    <property type="molecule type" value="Genomic_DNA"/>
</dbReference>
<evidence type="ECO:0000256" key="10">
    <source>
        <dbReference type="ARBA" id="ARBA00022840"/>
    </source>
</evidence>
<keyword evidence="7 14" id="KW-0812">Transmembrane</keyword>
<dbReference type="InterPro" id="IPR003594">
    <property type="entry name" value="HATPase_dom"/>
</dbReference>
<evidence type="ECO:0000256" key="2">
    <source>
        <dbReference type="ARBA" id="ARBA00004651"/>
    </source>
</evidence>
<keyword evidence="4" id="KW-1003">Cell membrane</keyword>
<evidence type="ECO:0000256" key="13">
    <source>
        <dbReference type="ARBA" id="ARBA00023136"/>
    </source>
</evidence>
<keyword evidence="10" id="KW-0067">ATP-binding</keyword>
<dbReference type="InterPro" id="IPR004358">
    <property type="entry name" value="Sig_transdc_His_kin-like_C"/>
</dbReference>
<evidence type="ECO:0000256" key="1">
    <source>
        <dbReference type="ARBA" id="ARBA00000085"/>
    </source>
</evidence>
<sequence>MKLKTKIHFLSTLMMLILLILSNLGIYFTFDRTQHKTEYSQLLGSAKELTVALNKMTDEEEAEIILRAYVPPNGALRVVGEEGKDILSVQSMEGFDKKFPIPKKDEQYTLVPFNGYEALSIAIPTIWPTEEVVQLEVTQVLTDLKANLKLLRVVMIGITLFAMIPIVISSMTLGRIVTQPIEKLIHAMTASRKSGTFQQIAVPEQGKDELAQMGQTFNELMIQLEQNYRKQEKFVSDASHELKTPITVIDSYARLLERRGMDKPELTEEALTAIRNETKRMKEMIEQMLDLARNNEPASYVFEETDLRILVDDAARMITSAYGRAVHVKGPDQLKLSTDGTHLKQLLIILLDNARKYSEQNIDVEVELLNQYVAVRIRDYGKGIPEKDIPFLFDRFYRVGEDRNRKTGGTGLGLAIANEISIGLGTKLDIESEEGKGTVVTIWLQKKPDSQ</sequence>
<accession>A0ABU4FUX9</accession>
<dbReference type="SMART" id="SM00387">
    <property type="entry name" value="HATPase_c"/>
    <property type="match status" value="1"/>
</dbReference>
<dbReference type="EC" id="2.7.13.3" evidence="3"/>
<dbReference type="CDD" id="cd00075">
    <property type="entry name" value="HATPase"/>
    <property type="match status" value="1"/>
</dbReference>
<feature type="transmembrane region" description="Helical" evidence="14">
    <location>
        <begin position="150"/>
        <end position="173"/>
    </location>
</feature>
<dbReference type="InterPro" id="IPR003661">
    <property type="entry name" value="HisK_dim/P_dom"/>
</dbReference>
<reference evidence="17 18" key="1">
    <citation type="submission" date="2023-06" db="EMBL/GenBank/DDBJ databases">
        <title>Sporosarcina sp. nov., isolated from Korean traditional fermented seafood 'Jeotgal'.</title>
        <authorList>
            <person name="Yang A.-I."/>
            <person name="Shin N.-R."/>
        </authorList>
    </citation>
    <scope>NUCLEOTIDE SEQUENCE [LARGE SCALE GENOMIC DNA]</scope>
    <source>
        <strain evidence="17 18">KCTC3840</strain>
    </source>
</reference>
<comment type="caution">
    <text evidence="17">The sequence shown here is derived from an EMBL/GenBank/DDBJ whole genome shotgun (WGS) entry which is preliminary data.</text>
</comment>
<feature type="domain" description="Histidine kinase" evidence="15">
    <location>
        <begin position="237"/>
        <end position="448"/>
    </location>
</feature>
<comment type="subcellular location">
    <subcellularLocation>
        <location evidence="2">Cell membrane</location>
        <topology evidence="2">Multi-pass membrane protein</topology>
    </subcellularLocation>
</comment>
<dbReference type="Pfam" id="PF00512">
    <property type="entry name" value="HisKA"/>
    <property type="match status" value="1"/>
</dbReference>
<dbReference type="PROSITE" id="PS50885">
    <property type="entry name" value="HAMP"/>
    <property type="match status" value="1"/>
</dbReference>
<organism evidence="17 18">
    <name type="scientific">Sporosarcina aquimarina</name>
    <dbReference type="NCBI Taxonomy" id="114975"/>
    <lineage>
        <taxon>Bacteria</taxon>
        <taxon>Bacillati</taxon>
        <taxon>Bacillota</taxon>
        <taxon>Bacilli</taxon>
        <taxon>Bacillales</taxon>
        <taxon>Caryophanaceae</taxon>
        <taxon>Sporosarcina</taxon>
    </lineage>
</organism>
<dbReference type="PANTHER" id="PTHR45528">
    <property type="entry name" value="SENSOR HISTIDINE KINASE CPXA"/>
    <property type="match status" value="1"/>
</dbReference>
<dbReference type="RefSeq" id="WP_317933702.1">
    <property type="nucleotide sequence ID" value="NZ_JAUBDH010000001.1"/>
</dbReference>
<gene>
    <name evidence="17" type="ORF">QT716_00465</name>
</gene>
<keyword evidence="9 17" id="KW-0418">Kinase</keyword>
<evidence type="ECO:0000313" key="17">
    <source>
        <dbReference type="EMBL" id="MDW0108513.1"/>
    </source>
</evidence>
<protein>
    <recommendedName>
        <fullName evidence="3">histidine kinase</fullName>
        <ecNumber evidence="3">2.7.13.3</ecNumber>
    </recommendedName>
</protein>
<evidence type="ECO:0000259" key="15">
    <source>
        <dbReference type="PROSITE" id="PS50109"/>
    </source>
</evidence>
<dbReference type="InterPro" id="IPR005467">
    <property type="entry name" value="His_kinase_dom"/>
</dbReference>
<keyword evidence="6" id="KW-0808">Transferase</keyword>
<evidence type="ECO:0000256" key="4">
    <source>
        <dbReference type="ARBA" id="ARBA00022475"/>
    </source>
</evidence>
<evidence type="ECO:0000259" key="16">
    <source>
        <dbReference type="PROSITE" id="PS50885"/>
    </source>
</evidence>
<dbReference type="Pfam" id="PF02518">
    <property type="entry name" value="HATPase_c"/>
    <property type="match status" value="1"/>
</dbReference>
<dbReference type="Gene3D" id="1.10.287.130">
    <property type="match status" value="1"/>
</dbReference>
<evidence type="ECO:0000256" key="8">
    <source>
        <dbReference type="ARBA" id="ARBA00022741"/>
    </source>
</evidence>
<evidence type="ECO:0000256" key="14">
    <source>
        <dbReference type="SAM" id="Phobius"/>
    </source>
</evidence>
<comment type="catalytic activity">
    <reaction evidence="1">
        <text>ATP + protein L-histidine = ADP + protein N-phospho-L-histidine.</text>
        <dbReference type="EC" id="2.7.13.3"/>
    </reaction>
</comment>
<dbReference type="PROSITE" id="PS50109">
    <property type="entry name" value="HIS_KIN"/>
    <property type="match status" value="1"/>
</dbReference>
<dbReference type="CDD" id="cd00082">
    <property type="entry name" value="HisKA"/>
    <property type="match status" value="1"/>
</dbReference>
<dbReference type="InterPro" id="IPR036890">
    <property type="entry name" value="HATPase_C_sf"/>
</dbReference>
<dbReference type="Gene3D" id="6.10.340.10">
    <property type="match status" value="1"/>
</dbReference>
<dbReference type="GO" id="GO:0016301">
    <property type="term" value="F:kinase activity"/>
    <property type="evidence" value="ECO:0007669"/>
    <property type="project" value="UniProtKB-KW"/>
</dbReference>
<evidence type="ECO:0000256" key="3">
    <source>
        <dbReference type="ARBA" id="ARBA00012438"/>
    </source>
</evidence>
<dbReference type="SMART" id="SM00388">
    <property type="entry name" value="HisKA"/>
    <property type="match status" value="1"/>
</dbReference>
<feature type="transmembrane region" description="Helical" evidence="14">
    <location>
        <begin position="7"/>
        <end position="30"/>
    </location>
</feature>
<keyword evidence="13 14" id="KW-0472">Membrane</keyword>
<keyword evidence="11 14" id="KW-1133">Transmembrane helix</keyword>
<keyword evidence="18" id="KW-1185">Reference proteome</keyword>
<dbReference type="InterPro" id="IPR003660">
    <property type="entry name" value="HAMP_dom"/>
</dbReference>
<keyword evidence="12" id="KW-0902">Two-component regulatory system</keyword>
<keyword evidence="8" id="KW-0547">Nucleotide-binding</keyword>
<evidence type="ECO:0000256" key="12">
    <source>
        <dbReference type="ARBA" id="ARBA00023012"/>
    </source>
</evidence>
<keyword evidence="5" id="KW-0597">Phosphoprotein</keyword>
<evidence type="ECO:0000313" key="18">
    <source>
        <dbReference type="Proteomes" id="UP001280629"/>
    </source>
</evidence>
<evidence type="ECO:0000256" key="9">
    <source>
        <dbReference type="ARBA" id="ARBA00022777"/>
    </source>
</evidence>
<proteinExistence type="predicted"/>
<dbReference type="InterPro" id="IPR050398">
    <property type="entry name" value="HssS/ArlS-like"/>
</dbReference>
<evidence type="ECO:0000256" key="6">
    <source>
        <dbReference type="ARBA" id="ARBA00022679"/>
    </source>
</evidence>
<evidence type="ECO:0000256" key="11">
    <source>
        <dbReference type="ARBA" id="ARBA00022989"/>
    </source>
</evidence>
<dbReference type="CDD" id="cd06225">
    <property type="entry name" value="HAMP"/>
    <property type="match status" value="1"/>
</dbReference>
<dbReference type="PANTHER" id="PTHR45528:SF12">
    <property type="entry name" value="SENSOR HISTIDINE KINASE ARSS"/>
    <property type="match status" value="1"/>
</dbReference>
<dbReference type="Gene3D" id="3.30.565.10">
    <property type="entry name" value="Histidine kinase-like ATPase, C-terminal domain"/>
    <property type="match status" value="1"/>
</dbReference>
<dbReference type="SMART" id="SM00304">
    <property type="entry name" value="HAMP"/>
    <property type="match status" value="1"/>
</dbReference>